<proteinExistence type="predicted"/>
<gene>
    <name evidence="2" type="primary">LOC141385769</name>
</gene>
<sequence>MSIEEVVRHLAEISRRQQVITEQLTVRQDRMEQQLRQAAGSSQFSEVSAHRFITKLSDLDDIDAYLHTFEVIAERERWPKESWARMLAPFLTGEAQRAYFALETPKNDDYEALKKEILARMGLSNISAAQQFSQWSYDDKQPVRTQAANLSRLGRLWLLGGDPTAVQVAEKVVIEKMMRALPRRLRTLTSMRNPDSLAALVEAVELAEAHVARETGERAALPPRRVNAPWRPVEGTTRPGSRPAVPSPVDEPMPTEPTTLSAPAWTAGCVVHRNVPPEAPTRKVCLDGKTQTATLDTGSAITLVHPNTLKYHQEGKGRIPITCIHGDTRHVPAQRVTIATKSGSWRIEVGVVPDLPVPLLLGRDWPGFDDLLTHHQARSARAKKNSKGRAQRDRQTALMATESDRGADSSS</sequence>
<keyword evidence="1" id="KW-1185">Reference proteome</keyword>
<name>A0AC58JNP7_DANRE</name>
<accession>A0AC58JNP7</accession>
<evidence type="ECO:0000313" key="1">
    <source>
        <dbReference type="Proteomes" id="UP000000437"/>
    </source>
</evidence>
<evidence type="ECO:0000313" key="2">
    <source>
        <dbReference type="RefSeq" id="XP_073808086.1"/>
    </source>
</evidence>
<protein>
    <submittedName>
        <fullName evidence="2">Uncharacterized protein</fullName>
    </submittedName>
</protein>
<organism evidence="1 2">
    <name type="scientific">Danio rerio</name>
    <name type="common">Zebrafish</name>
    <name type="synonym">Brachydanio rerio</name>
    <dbReference type="NCBI Taxonomy" id="7955"/>
    <lineage>
        <taxon>Eukaryota</taxon>
        <taxon>Metazoa</taxon>
        <taxon>Chordata</taxon>
        <taxon>Craniata</taxon>
        <taxon>Vertebrata</taxon>
        <taxon>Euteleostomi</taxon>
        <taxon>Actinopterygii</taxon>
        <taxon>Neopterygii</taxon>
        <taxon>Teleostei</taxon>
        <taxon>Ostariophysi</taxon>
        <taxon>Cypriniformes</taxon>
        <taxon>Danionidae</taxon>
        <taxon>Danioninae</taxon>
        <taxon>Danio</taxon>
    </lineage>
</organism>
<dbReference type="Proteomes" id="UP000000437">
    <property type="component" value="Chromosome 5"/>
</dbReference>
<reference evidence="2" key="1">
    <citation type="submission" date="2025-08" db="UniProtKB">
        <authorList>
            <consortium name="RefSeq"/>
        </authorList>
    </citation>
    <scope>IDENTIFICATION</scope>
    <source>
        <strain evidence="2">Tuebingen</strain>
        <tissue evidence="2">Fibroblasts and whole tissue</tissue>
    </source>
</reference>
<dbReference type="RefSeq" id="XP_073808086.1">
    <property type="nucleotide sequence ID" value="XM_073951985.1"/>
</dbReference>